<dbReference type="AlphaFoldDB" id="A0AAE6IU04"/>
<dbReference type="RefSeq" id="WP_039916059.1">
    <property type="nucleotide sequence ID" value="NZ_CP027018.1"/>
</dbReference>
<dbReference type="EMBL" id="CP042817">
    <property type="protein sequence ID" value="QEJ98229.1"/>
    <property type="molecule type" value="Genomic_DNA"/>
</dbReference>
<accession>A0AAE6IU04</accession>
<evidence type="ECO:0000313" key="1">
    <source>
        <dbReference type="EMBL" id="QEJ98229.1"/>
    </source>
</evidence>
<reference evidence="1 2" key="1">
    <citation type="submission" date="2019-08" db="EMBL/GenBank/DDBJ databases">
        <authorList>
            <person name="Kuhnert P."/>
        </authorList>
    </citation>
    <scope>NUCLEOTIDE SEQUENCE [LARGE SCALE GENOMIC DNA]</scope>
    <source>
        <strain evidence="1 2">B36.5</strain>
    </source>
</reference>
<name>A0AAE6IU04_TREPH</name>
<evidence type="ECO:0000313" key="2">
    <source>
        <dbReference type="Proteomes" id="UP000323594"/>
    </source>
</evidence>
<dbReference type="Proteomes" id="UP000323594">
    <property type="component" value="Chromosome"/>
</dbReference>
<protein>
    <submittedName>
        <fullName evidence="1">Uncharacterized protein</fullName>
    </submittedName>
</protein>
<sequence>MIDYYNEIYTRFGTIRRARGFYLYTSKNIRLIDMYLDGGQSILGRRTGQKHLVFKQFLDRGLTCRLPTQAEINLKKAVNNFFPLMQVRWYETQKKAISICESITAKPAVIWKPFLPDKKIEENAFVLSLPFPADYGVAVFSSELTDIPESDALFPPMLQTLARAFFDLAAETKKYIEEKQRANLKTISLKKKDTDKKTLDNLIPYFWEQKEVYLFPKMPESAYTDFFQSALDAHILIAPEYHRPSILPRLNIYTELINFLKTQRGKV</sequence>
<gene>
    <name evidence="1" type="ORF">FUT82_09610</name>
</gene>
<proteinExistence type="predicted"/>
<organism evidence="1 2">
    <name type="scientific">Treponema phagedenis</name>
    <dbReference type="NCBI Taxonomy" id="162"/>
    <lineage>
        <taxon>Bacteria</taxon>
        <taxon>Pseudomonadati</taxon>
        <taxon>Spirochaetota</taxon>
        <taxon>Spirochaetia</taxon>
        <taxon>Spirochaetales</taxon>
        <taxon>Treponemataceae</taxon>
        <taxon>Treponema</taxon>
    </lineage>
</organism>